<dbReference type="OrthoDB" id="3233403at2759"/>
<accession>A0A9P7EVJ1</accession>
<dbReference type="GeneID" id="64702942"/>
<gene>
    <name evidence="1" type="ORF">F5147DRAFT_764084</name>
</gene>
<evidence type="ECO:0000313" key="2">
    <source>
        <dbReference type="Proteomes" id="UP000823399"/>
    </source>
</evidence>
<dbReference type="Proteomes" id="UP000823399">
    <property type="component" value="Unassembled WGS sequence"/>
</dbReference>
<dbReference type="SUPFAM" id="SSF51905">
    <property type="entry name" value="FAD/NAD(P)-binding domain"/>
    <property type="match status" value="1"/>
</dbReference>
<dbReference type="InterPro" id="IPR036188">
    <property type="entry name" value="FAD/NAD-bd_sf"/>
</dbReference>
<evidence type="ECO:0000313" key="1">
    <source>
        <dbReference type="EMBL" id="KAG2093159.1"/>
    </source>
</evidence>
<name>A0A9P7EVJ1_9AGAM</name>
<dbReference type="RefSeq" id="XP_041287120.1">
    <property type="nucleotide sequence ID" value="XM_041440683.1"/>
</dbReference>
<keyword evidence="2" id="KW-1185">Reference proteome</keyword>
<organism evidence="1 2">
    <name type="scientific">Suillus discolor</name>
    <dbReference type="NCBI Taxonomy" id="1912936"/>
    <lineage>
        <taxon>Eukaryota</taxon>
        <taxon>Fungi</taxon>
        <taxon>Dikarya</taxon>
        <taxon>Basidiomycota</taxon>
        <taxon>Agaricomycotina</taxon>
        <taxon>Agaricomycetes</taxon>
        <taxon>Agaricomycetidae</taxon>
        <taxon>Boletales</taxon>
        <taxon>Suillineae</taxon>
        <taxon>Suillaceae</taxon>
        <taxon>Suillus</taxon>
    </lineage>
</organism>
<dbReference type="Gene3D" id="3.50.50.60">
    <property type="entry name" value="FAD/NAD(P)-binding domain"/>
    <property type="match status" value="1"/>
</dbReference>
<dbReference type="AlphaFoldDB" id="A0A9P7EVJ1"/>
<reference evidence="1" key="1">
    <citation type="journal article" date="2020" name="New Phytol.">
        <title>Comparative genomics reveals dynamic genome evolution in host specialist ectomycorrhizal fungi.</title>
        <authorList>
            <person name="Lofgren L.A."/>
            <person name="Nguyen N.H."/>
            <person name="Vilgalys R."/>
            <person name="Ruytinx J."/>
            <person name="Liao H.L."/>
            <person name="Branco S."/>
            <person name="Kuo A."/>
            <person name="LaButti K."/>
            <person name="Lipzen A."/>
            <person name="Andreopoulos W."/>
            <person name="Pangilinan J."/>
            <person name="Riley R."/>
            <person name="Hundley H."/>
            <person name="Na H."/>
            <person name="Barry K."/>
            <person name="Grigoriev I.V."/>
            <person name="Stajich J.E."/>
            <person name="Kennedy P.G."/>
        </authorList>
    </citation>
    <scope>NUCLEOTIDE SEQUENCE</scope>
    <source>
        <strain evidence="1">FC423</strain>
    </source>
</reference>
<proteinExistence type="predicted"/>
<protein>
    <submittedName>
        <fullName evidence="1">Uncharacterized protein</fullName>
    </submittedName>
</protein>
<sequence>MTLYTKNWVLGKLPIRAQPRIPIKTSSIAENNAPIEKKDGLLLLVILPVTTQERFGFLDIGVRRPEFHHLLINTAQKHGVEIKWGHQAIEFKQSKDSVEVMFANGTKRHKEGCLEGLFTPDHQDFDEEINERLTRFFCETATSLRALSLIVSLSSGPYVLWRTQKCNKFFNISSSGPYRDLCDEHQIQSLNQWGGNRSDLYIISSHLFPHYGTHGGDSLQAAHKLGTGFRTVGHIQPSSGLGLIYGGTLET</sequence>
<dbReference type="EMBL" id="JABBWM010000086">
    <property type="protein sequence ID" value="KAG2093159.1"/>
    <property type="molecule type" value="Genomic_DNA"/>
</dbReference>
<comment type="caution">
    <text evidence="1">The sequence shown here is derived from an EMBL/GenBank/DDBJ whole genome shotgun (WGS) entry which is preliminary data.</text>
</comment>